<dbReference type="InterPro" id="IPR050372">
    <property type="entry name" value="Neurexin-related_CASP"/>
</dbReference>
<reference evidence="3 4" key="1">
    <citation type="submission" date="2018-11" db="EMBL/GenBank/DDBJ databases">
        <authorList>
            <consortium name="Pathogen Informatics"/>
        </authorList>
    </citation>
    <scope>NUCLEOTIDE SEQUENCE [LARGE SCALE GENOMIC DNA]</scope>
</reference>
<keyword evidence="4" id="KW-1185">Reference proteome</keyword>
<dbReference type="PROSITE" id="PS50025">
    <property type="entry name" value="LAM_G_DOMAIN"/>
    <property type="match status" value="1"/>
</dbReference>
<dbReference type="EMBL" id="UYRU01041965">
    <property type="protein sequence ID" value="VDK71548.1"/>
    <property type="molecule type" value="Genomic_DNA"/>
</dbReference>
<dbReference type="Pfam" id="PF02210">
    <property type="entry name" value="Laminin_G_2"/>
    <property type="match status" value="1"/>
</dbReference>
<name>A0A3P6TYS8_DIBLA</name>
<dbReference type="Gene3D" id="2.60.120.200">
    <property type="match status" value="1"/>
</dbReference>
<proteinExistence type="predicted"/>
<protein>
    <recommendedName>
        <fullName evidence="2">Laminin G domain-containing protein</fullName>
    </recommendedName>
</protein>
<evidence type="ECO:0000313" key="3">
    <source>
        <dbReference type="EMBL" id="VDK71548.1"/>
    </source>
</evidence>
<evidence type="ECO:0000256" key="1">
    <source>
        <dbReference type="PROSITE-ProRule" id="PRU00122"/>
    </source>
</evidence>
<accession>A0A3P6TYS8</accession>
<dbReference type="InterPro" id="IPR013320">
    <property type="entry name" value="ConA-like_dom_sf"/>
</dbReference>
<dbReference type="AlphaFoldDB" id="A0A3P6TYS8"/>
<dbReference type="InterPro" id="IPR001791">
    <property type="entry name" value="Laminin_G"/>
</dbReference>
<dbReference type="SMART" id="SM00282">
    <property type="entry name" value="LamG"/>
    <property type="match status" value="1"/>
</dbReference>
<dbReference type="CDD" id="cd00110">
    <property type="entry name" value="LamG"/>
    <property type="match status" value="1"/>
</dbReference>
<evidence type="ECO:0000313" key="4">
    <source>
        <dbReference type="Proteomes" id="UP000281553"/>
    </source>
</evidence>
<feature type="domain" description="Laminin G" evidence="2">
    <location>
        <begin position="10"/>
        <end position="195"/>
    </location>
</feature>
<dbReference type="SUPFAM" id="SSF49899">
    <property type="entry name" value="Concanavalin A-like lectins/glucanases"/>
    <property type="match status" value="1"/>
</dbReference>
<dbReference type="PANTHER" id="PTHR15036:SF49">
    <property type="entry name" value="AXOTACTIN"/>
    <property type="match status" value="1"/>
</dbReference>
<sequence>MELFGCEYRPFTAYFDGKTWIELLLDRPGRETQTAVDHLKFRFRTSKVNGLILYGDDSQRDYLTVELYRARLQVSVNLGIFPWADEQTDNSVLAGSLLDDDQWHDVSIIRTEKNLNISVDGVSTWRNLSAIFVHMDMNRKLYIGGLPSFANKKSVTVTENFQGCLEEFNFNGVQFIRDTQRTQQGLIMTEQQWRTEDWLEALGYPPKDPILWWGPPTTTQDLNITGFAIGGTGQLVEILMPGVNFIRNTIPNLDSAAPNGTFADGLWHSVYFKMQADLVEVAADNRMYRTIQKFLQQVIPLLESFFFAVSF</sequence>
<gene>
    <name evidence="3" type="ORF">DILT_LOCUS2338</name>
</gene>
<dbReference type="OrthoDB" id="26719at2759"/>
<evidence type="ECO:0000259" key="2">
    <source>
        <dbReference type="PROSITE" id="PS50025"/>
    </source>
</evidence>
<comment type="caution">
    <text evidence="1">Lacks conserved residue(s) required for the propagation of feature annotation.</text>
</comment>
<dbReference type="GO" id="GO:0016020">
    <property type="term" value="C:membrane"/>
    <property type="evidence" value="ECO:0007669"/>
    <property type="project" value="UniProtKB-SubCell"/>
</dbReference>
<dbReference type="PANTHER" id="PTHR15036">
    <property type="entry name" value="PIKACHURIN-LIKE PROTEIN"/>
    <property type="match status" value="1"/>
</dbReference>
<dbReference type="Proteomes" id="UP000281553">
    <property type="component" value="Unassembled WGS sequence"/>
</dbReference>
<organism evidence="3 4">
    <name type="scientific">Dibothriocephalus latus</name>
    <name type="common">Fish tapeworm</name>
    <name type="synonym">Diphyllobothrium latum</name>
    <dbReference type="NCBI Taxonomy" id="60516"/>
    <lineage>
        <taxon>Eukaryota</taxon>
        <taxon>Metazoa</taxon>
        <taxon>Spiralia</taxon>
        <taxon>Lophotrochozoa</taxon>
        <taxon>Platyhelminthes</taxon>
        <taxon>Cestoda</taxon>
        <taxon>Eucestoda</taxon>
        <taxon>Diphyllobothriidea</taxon>
        <taxon>Diphyllobothriidae</taxon>
        <taxon>Dibothriocephalus</taxon>
    </lineage>
</organism>